<evidence type="ECO:0000259" key="8">
    <source>
        <dbReference type="Pfam" id="PF01052"/>
    </source>
</evidence>
<dbReference type="GO" id="GO:0009425">
    <property type="term" value="C:bacterial-type flagellum basal body"/>
    <property type="evidence" value="ECO:0007669"/>
    <property type="project" value="InterPro"/>
</dbReference>
<dbReference type="GO" id="GO:0005886">
    <property type="term" value="C:plasma membrane"/>
    <property type="evidence" value="ECO:0007669"/>
    <property type="project" value="UniProtKB-SubCell"/>
</dbReference>
<protein>
    <submittedName>
        <fullName evidence="9">Flagellar motor switch protein FliN</fullName>
    </submittedName>
</protein>
<evidence type="ECO:0000256" key="7">
    <source>
        <dbReference type="SAM" id="MobiDB-lite"/>
    </source>
</evidence>
<evidence type="ECO:0000256" key="1">
    <source>
        <dbReference type="ARBA" id="ARBA00004413"/>
    </source>
</evidence>
<comment type="similarity">
    <text evidence="2">Belongs to the FliN/MopA/SpaO family.</text>
</comment>
<reference evidence="9" key="1">
    <citation type="submission" date="2018-06" db="EMBL/GenBank/DDBJ databases">
        <authorList>
            <person name="Zhirakovskaya E."/>
        </authorList>
    </citation>
    <scope>NUCLEOTIDE SEQUENCE</scope>
</reference>
<dbReference type="PANTHER" id="PTHR43484:SF1">
    <property type="entry name" value="FLAGELLAR MOTOR SWITCH PROTEIN FLIN"/>
    <property type="match status" value="1"/>
</dbReference>
<dbReference type="InterPro" id="IPR036429">
    <property type="entry name" value="SpoA-like_sf"/>
</dbReference>
<evidence type="ECO:0000256" key="5">
    <source>
        <dbReference type="ARBA" id="ARBA00022779"/>
    </source>
</evidence>
<dbReference type="AlphaFoldDB" id="A0A3B0STV5"/>
<dbReference type="GO" id="GO:0003774">
    <property type="term" value="F:cytoskeletal motor activity"/>
    <property type="evidence" value="ECO:0007669"/>
    <property type="project" value="InterPro"/>
</dbReference>
<dbReference type="InterPro" id="IPR051469">
    <property type="entry name" value="FliN/MopA/SpaO"/>
</dbReference>
<evidence type="ECO:0000256" key="3">
    <source>
        <dbReference type="ARBA" id="ARBA00022475"/>
    </source>
</evidence>
<feature type="region of interest" description="Disordered" evidence="7">
    <location>
        <begin position="1"/>
        <end position="44"/>
    </location>
</feature>
<dbReference type="EMBL" id="UOEH01000585">
    <property type="protein sequence ID" value="VAW07483.1"/>
    <property type="molecule type" value="Genomic_DNA"/>
</dbReference>
<dbReference type="Pfam" id="PF01052">
    <property type="entry name" value="FliMN_C"/>
    <property type="match status" value="1"/>
</dbReference>
<proteinExistence type="inferred from homology"/>
<keyword evidence="6" id="KW-0472">Membrane</keyword>
<dbReference type="Gene3D" id="2.30.330.10">
    <property type="entry name" value="SpoA-like"/>
    <property type="match status" value="1"/>
</dbReference>
<evidence type="ECO:0000313" key="9">
    <source>
        <dbReference type="EMBL" id="VAW07483.1"/>
    </source>
</evidence>
<dbReference type="PANTHER" id="PTHR43484">
    <property type="match status" value="1"/>
</dbReference>
<dbReference type="GO" id="GO:0006935">
    <property type="term" value="P:chemotaxis"/>
    <property type="evidence" value="ECO:0007669"/>
    <property type="project" value="UniProtKB-KW"/>
</dbReference>
<keyword evidence="9" id="KW-0969">Cilium</keyword>
<evidence type="ECO:0000256" key="2">
    <source>
        <dbReference type="ARBA" id="ARBA00009226"/>
    </source>
</evidence>
<dbReference type="GO" id="GO:0071973">
    <property type="term" value="P:bacterial-type flagellum-dependent cell motility"/>
    <property type="evidence" value="ECO:0007669"/>
    <property type="project" value="InterPro"/>
</dbReference>
<gene>
    <name evidence="9" type="ORF">MNBD_ALPHA05-2213</name>
</gene>
<accession>A0A3B0STV5</accession>
<dbReference type="PRINTS" id="PR00956">
    <property type="entry name" value="FLGMOTORFLIN"/>
</dbReference>
<keyword evidence="9" id="KW-0966">Cell projection</keyword>
<name>A0A3B0STV5_9ZZZZ</name>
<keyword evidence="5" id="KW-0283">Flagellar rotation</keyword>
<evidence type="ECO:0000256" key="4">
    <source>
        <dbReference type="ARBA" id="ARBA00022500"/>
    </source>
</evidence>
<comment type="subcellular location">
    <subcellularLocation>
        <location evidence="1">Cell membrane</location>
        <topology evidence="1">Peripheral membrane protein</topology>
        <orientation evidence="1">Cytoplasmic side</orientation>
    </subcellularLocation>
</comment>
<organism evidence="9">
    <name type="scientific">hydrothermal vent metagenome</name>
    <dbReference type="NCBI Taxonomy" id="652676"/>
    <lineage>
        <taxon>unclassified sequences</taxon>
        <taxon>metagenomes</taxon>
        <taxon>ecological metagenomes</taxon>
    </lineage>
</organism>
<keyword evidence="9" id="KW-0282">Flagellum</keyword>
<dbReference type="SUPFAM" id="SSF101801">
    <property type="entry name" value="Surface presentation of antigens (SPOA)"/>
    <property type="match status" value="1"/>
</dbReference>
<keyword evidence="3" id="KW-1003">Cell membrane</keyword>
<dbReference type="InterPro" id="IPR001172">
    <property type="entry name" value="FliN_T3SS_HrcQb"/>
</dbReference>
<evidence type="ECO:0000256" key="6">
    <source>
        <dbReference type="ARBA" id="ARBA00023136"/>
    </source>
</evidence>
<feature type="domain" description="Flagellar motor switch protein FliN-like C-terminal" evidence="8">
    <location>
        <begin position="50"/>
        <end position="123"/>
    </location>
</feature>
<keyword evidence="4" id="KW-0145">Chemotaxis</keyword>
<sequence>MTMSDEPNAEDTENADGGNDVVLDMAEDDAGEAPVLERRDESDTNGLKRAIFDVPIEVVVSVGRARPLIGDLLAMGRNHLLPIDATIEDPVELLVKDRVIARGELTQVPDTEGQLGIRLTEVVNISALTE</sequence>
<dbReference type="InterPro" id="IPR001543">
    <property type="entry name" value="FliN-like_C"/>
</dbReference>